<evidence type="ECO:0000313" key="3">
    <source>
        <dbReference type="Proteomes" id="UP001372338"/>
    </source>
</evidence>
<dbReference type="InterPro" id="IPR043502">
    <property type="entry name" value="DNA/RNA_pol_sf"/>
</dbReference>
<name>A0AAN9E2S8_CROPI</name>
<evidence type="ECO:0000313" key="2">
    <source>
        <dbReference type="EMBL" id="KAK7245383.1"/>
    </source>
</evidence>
<dbReference type="AlphaFoldDB" id="A0AAN9E2S8"/>
<dbReference type="SUPFAM" id="SSF56672">
    <property type="entry name" value="DNA/RNA polymerases"/>
    <property type="match status" value="1"/>
</dbReference>
<evidence type="ECO:0000259" key="1">
    <source>
        <dbReference type="PROSITE" id="PS50878"/>
    </source>
</evidence>
<sequence length="907" mass="105566">MARIRGIQISPDNFSNPFLQNLEIDLRKQLEITLKHEESLWFQKSRKEWIQGGDRNTRYYHSRTISRRRKNRIFALHDDVGDWCYDDMLNRNRVISFFKNLYYEDMIDRPELICSISYPTNNHDFSSLLLQVSPEEIKRALFAMGPTKAPGEDGIPAIFYKHNWQILQQNFTEFIKLARQNAEAIRAINSTLVVLIPKVDAPQNASHFRPIALCNVVYKCNTKIIANRLKPFMNDWISPQQVGFIPGRNIQDNIIIAQELIHSMKRMKRKKSFMTIKFDLEKAYDRLSWGFIRKCLSELNLPACLINLIMNCIITSSFKLLWNGEKTDSFLPSRGVRQGDPLSPFLFVICMDKLSHMITEAVNERKWKPIKAGRHGPLISHLMFADDLLVFEEASTEQLGRIMDCLEQFGLSSGHKINETKTSIFFSSNVDRSVANDIVNRSGFKWNKGIGSYLGSIDHGNRRKKECFKPLVDKLKNKLAGWKSSCLSLAGRTILAKSVLGSLANHNMQHSNLPISVCREFERAQRDFVWGSSQQQRKAHLLSWDNLCLPKTLGGLGFKRMKTFNDAFLMKLGWGILTKPNDLWVQVLKGKYARGRDFLKTVKSNNQDSSLWKRLAYLWPTLLDNVQFRIGNGKGTWFWKDRWIGDKITLQDFTLHQRDFDNDTTLVADMTDEDRNWDFGKLQDILNNTIIDKIRIMPPPEPELGDDELAWSIEGHGNFTVKSAYGLLSNEYHTVEVIPWETVWKSKCPERWKFQLWKTGHDRLLTNSRKSKWGLGTPECKKCRDVEETTMHVLRDCPNAQQLWRILIPGNELLVFMLTDLIPWCRENISMRWGSFTIQEWRIVFLCSIYYLWQWRNNALADPNFIYPSNTAHFVLSQVRNSMEQENIAGTKRIETLYVRWNQPPEG</sequence>
<reference evidence="2 3" key="1">
    <citation type="submission" date="2024-01" db="EMBL/GenBank/DDBJ databases">
        <title>The genomes of 5 underutilized Papilionoideae crops provide insights into root nodulation and disease resistanc.</title>
        <authorList>
            <person name="Yuan L."/>
        </authorList>
    </citation>
    <scope>NUCLEOTIDE SEQUENCE [LARGE SCALE GENOMIC DNA]</scope>
    <source>
        <strain evidence="2">ZHUSHIDOU_FW_LH</strain>
        <tissue evidence="2">Leaf</tissue>
    </source>
</reference>
<keyword evidence="3" id="KW-1185">Reference proteome</keyword>
<comment type="caution">
    <text evidence="2">The sequence shown here is derived from an EMBL/GenBank/DDBJ whole genome shotgun (WGS) entry which is preliminary data.</text>
</comment>
<dbReference type="PANTHER" id="PTHR31635">
    <property type="entry name" value="REVERSE TRANSCRIPTASE DOMAIN-CONTAINING PROTEIN-RELATED"/>
    <property type="match status" value="1"/>
</dbReference>
<dbReference type="Pfam" id="PF13966">
    <property type="entry name" value="zf-RVT"/>
    <property type="match status" value="1"/>
</dbReference>
<dbReference type="InterPro" id="IPR026960">
    <property type="entry name" value="RVT-Znf"/>
</dbReference>
<organism evidence="2 3">
    <name type="scientific">Crotalaria pallida</name>
    <name type="common">Smooth rattlebox</name>
    <name type="synonym">Crotalaria striata</name>
    <dbReference type="NCBI Taxonomy" id="3830"/>
    <lineage>
        <taxon>Eukaryota</taxon>
        <taxon>Viridiplantae</taxon>
        <taxon>Streptophyta</taxon>
        <taxon>Embryophyta</taxon>
        <taxon>Tracheophyta</taxon>
        <taxon>Spermatophyta</taxon>
        <taxon>Magnoliopsida</taxon>
        <taxon>eudicotyledons</taxon>
        <taxon>Gunneridae</taxon>
        <taxon>Pentapetalae</taxon>
        <taxon>rosids</taxon>
        <taxon>fabids</taxon>
        <taxon>Fabales</taxon>
        <taxon>Fabaceae</taxon>
        <taxon>Papilionoideae</taxon>
        <taxon>50 kb inversion clade</taxon>
        <taxon>genistoids sensu lato</taxon>
        <taxon>core genistoids</taxon>
        <taxon>Crotalarieae</taxon>
        <taxon>Crotalaria</taxon>
    </lineage>
</organism>
<protein>
    <recommendedName>
        <fullName evidence="1">Reverse transcriptase domain-containing protein</fullName>
    </recommendedName>
</protein>
<dbReference type="Proteomes" id="UP001372338">
    <property type="component" value="Unassembled WGS sequence"/>
</dbReference>
<dbReference type="InterPro" id="IPR000477">
    <property type="entry name" value="RT_dom"/>
</dbReference>
<dbReference type="PANTHER" id="PTHR31635:SF196">
    <property type="entry name" value="REVERSE TRANSCRIPTASE DOMAIN-CONTAINING PROTEIN-RELATED"/>
    <property type="match status" value="1"/>
</dbReference>
<feature type="domain" description="Reverse transcriptase" evidence="1">
    <location>
        <begin position="177"/>
        <end position="458"/>
    </location>
</feature>
<dbReference type="PROSITE" id="PS50878">
    <property type="entry name" value="RT_POL"/>
    <property type="match status" value="1"/>
</dbReference>
<dbReference type="EMBL" id="JAYWIO010000008">
    <property type="protein sequence ID" value="KAK7245383.1"/>
    <property type="molecule type" value="Genomic_DNA"/>
</dbReference>
<dbReference type="Pfam" id="PF00078">
    <property type="entry name" value="RVT_1"/>
    <property type="match status" value="1"/>
</dbReference>
<accession>A0AAN9E2S8</accession>
<proteinExistence type="predicted"/>
<dbReference type="CDD" id="cd01650">
    <property type="entry name" value="RT_nLTR_like"/>
    <property type="match status" value="1"/>
</dbReference>
<gene>
    <name evidence="2" type="ORF">RIF29_40223</name>
</gene>